<keyword evidence="3" id="KW-1185">Reference proteome</keyword>
<accession>A0A4Y3VKU0</accession>
<proteinExistence type="predicted"/>
<feature type="transmembrane region" description="Helical" evidence="1">
    <location>
        <begin position="84"/>
        <end position="109"/>
    </location>
</feature>
<dbReference type="OrthoDB" id="3579673at2"/>
<dbReference type="AlphaFoldDB" id="A0A4Y3VKU0"/>
<feature type="transmembrane region" description="Helical" evidence="1">
    <location>
        <begin position="34"/>
        <end position="52"/>
    </location>
</feature>
<keyword evidence="1" id="KW-0472">Membrane</keyword>
<feature type="transmembrane region" description="Helical" evidence="1">
    <location>
        <begin position="177"/>
        <end position="199"/>
    </location>
</feature>
<dbReference type="Proteomes" id="UP000317881">
    <property type="component" value="Unassembled WGS sequence"/>
</dbReference>
<reference evidence="2 3" key="1">
    <citation type="submission" date="2019-06" db="EMBL/GenBank/DDBJ databases">
        <title>Whole genome shotgun sequence of Streptomyces spinoverrucosus NBRC 14228.</title>
        <authorList>
            <person name="Hosoyama A."/>
            <person name="Uohara A."/>
            <person name="Ohji S."/>
            <person name="Ichikawa N."/>
        </authorList>
    </citation>
    <scope>NUCLEOTIDE SEQUENCE [LARGE SCALE GENOMIC DNA]</scope>
    <source>
        <strain evidence="2 3">NBRC 14228</strain>
    </source>
</reference>
<dbReference type="RefSeq" id="WP_141310898.1">
    <property type="nucleotide sequence ID" value="NZ_BJND01000026.1"/>
</dbReference>
<keyword evidence="1" id="KW-1133">Transmembrane helix</keyword>
<feature type="transmembrane region" description="Helical" evidence="1">
    <location>
        <begin position="204"/>
        <end position="221"/>
    </location>
</feature>
<feature type="transmembrane region" description="Helical" evidence="1">
    <location>
        <begin position="130"/>
        <end position="157"/>
    </location>
</feature>
<protein>
    <recommendedName>
        <fullName evidence="4">Transporter</fullName>
    </recommendedName>
</protein>
<organism evidence="2 3">
    <name type="scientific">Streptomyces spinoverrucosus</name>
    <dbReference type="NCBI Taxonomy" id="284043"/>
    <lineage>
        <taxon>Bacteria</taxon>
        <taxon>Bacillati</taxon>
        <taxon>Actinomycetota</taxon>
        <taxon>Actinomycetes</taxon>
        <taxon>Kitasatosporales</taxon>
        <taxon>Streptomycetaceae</taxon>
        <taxon>Streptomyces</taxon>
    </lineage>
</organism>
<evidence type="ECO:0000313" key="3">
    <source>
        <dbReference type="Proteomes" id="UP000317881"/>
    </source>
</evidence>
<evidence type="ECO:0000313" key="2">
    <source>
        <dbReference type="EMBL" id="GEC06239.1"/>
    </source>
</evidence>
<gene>
    <name evidence="2" type="ORF">SSP24_38940</name>
</gene>
<dbReference type="EMBL" id="BJND01000026">
    <property type="protein sequence ID" value="GEC06239.1"/>
    <property type="molecule type" value="Genomic_DNA"/>
</dbReference>
<keyword evidence="1" id="KW-0812">Transmembrane</keyword>
<sequence length="335" mass="36184">MSTLTGTPATATTASGRRPRLRGMTWLVWRQHRAAFWTVLGATALLATWILYRRGQMLDFLGDQGWPGKDIAEFDEKFEPYAAAFGPVTTALGMIPVLLGVFVGAPLLAGDLEHGTARLVATQSRSQVRWLATKLGVTALVVVASTVTLSVAFGSWWGPVKDQINVMDWTSGPSFDTTGPVPVALTLFTVIGGVAIGLVLRRTLAAMVVTFGFAVLVQFVWGELRLALGDVVTVTTHKGVLGEDTFPRLPDAAYQIDQSYLTGSGELIGWSTCVHESTEQARELCLKQADVVGWSVDYLPLSQMTGMQWLGAAILLALTAAVTAFLFLWGRKRLV</sequence>
<evidence type="ECO:0008006" key="4">
    <source>
        <dbReference type="Google" id="ProtNLM"/>
    </source>
</evidence>
<comment type="caution">
    <text evidence="2">The sequence shown here is derived from an EMBL/GenBank/DDBJ whole genome shotgun (WGS) entry which is preliminary data.</text>
</comment>
<name>A0A4Y3VKU0_9ACTN</name>
<evidence type="ECO:0000256" key="1">
    <source>
        <dbReference type="SAM" id="Phobius"/>
    </source>
</evidence>
<feature type="transmembrane region" description="Helical" evidence="1">
    <location>
        <begin position="309"/>
        <end position="329"/>
    </location>
</feature>